<dbReference type="EMBL" id="CP060713">
    <property type="protein sequence ID" value="QNN55125.1"/>
    <property type="molecule type" value="Genomic_DNA"/>
</dbReference>
<dbReference type="KEGG" id="nmes:H9L09_17190"/>
<evidence type="ECO:0000256" key="1">
    <source>
        <dbReference type="SAM" id="Phobius"/>
    </source>
</evidence>
<keyword evidence="1" id="KW-0472">Membrane</keyword>
<gene>
    <name evidence="2" type="ORF">H9L09_17190</name>
</gene>
<proteinExistence type="predicted"/>
<dbReference type="AlphaFoldDB" id="A0A7G9RHQ0"/>
<keyword evidence="1" id="KW-0812">Transmembrane</keyword>
<feature type="transmembrane region" description="Helical" evidence="1">
    <location>
        <begin position="94"/>
        <end position="116"/>
    </location>
</feature>
<feature type="transmembrane region" description="Helical" evidence="1">
    <location>
        <begin position="28"/>
        <end position="47"/>
    </location>
</feature>
<sequence length="315" mass="34586">MVRHGMPYFVPEEREAARAALRSRRTKVLLVLLVLVGLAAGVPSAFVSGDASLAPATVMLLLGVAALVYGLTALRARPIATWAVARTLGSLRQLLPLATRALPLLLIFVTFLFINAEVWQVSATLDGGLLWITVMLFALVAAVFLLVRLPEELDGIHDLGRDELVEACRHTPLEGRVEEVVAQTDPAELHALTRVAGFERANLLLVLVIAQAVQVLLLSLLVFGFFLLFGALVMDEVVQEAWIQDSTTGVSWLPHLTVELVQVSVFLAAFSGLYFTVYAVTDESYRDQFFVEVRRELDRAVGVRAVYTAVRRRSP</sequence>
<keyword evidence="1" id="KW-1133">Transmembrane helix</keyword>
<feature type="transmembrane region" description="Helical" evidence="1">
    <location>
        <begin position="260"/>
        <end position="280"/>
    </location>
</feature>
<keyword evidence="3" id="KW-1185">Reference proteome</keyword>
<evidence type="ECO:0000313" key="2">
    <source>
        <dbReference type="EMBL" id="QNN55125.1"/>
    </source>
</evidence>
<feature type="transmembrane region" description="Helical" evidence="1">
    <location>
        <begin position="53"/>
        <end position="74"/>
    </location>
</feature>
<accession>A0A7G9RHQ0</accession>
<organism evidence="2 3">
    <name type="scientific">Nocardioides mesophilus</name>
    <dbReference type="NCBI Taxonomy" id="433659"/>
    <lineage>
        <taxon>Bacteria</taxon>
        <taxon>Bacillati</taxon>
        <taxon>Actinomycetota</taxon>
        <taxon>Actinomycetes</taxon>
        <taxon>Propionibacteriales</taxon>
        <taxon>Nocardioidaceae</taxon>
        <taxon>Nocardioides</taxon>
    </lineage>
</organism>
<dbReference type="Proteomes" id="UP000515947">
    <property type="component" value="Chromosome"/>
</dbReference>
<reference evidence="2 3" key="1">
    <citation type="submission" date="2020-08" db="EMBL/GenBank/DDBJ databases">
        <title>Genome sequence of Nocardioides mesophilus KACC 16243T.</title>
        <authorList>
            <person name="Hyun D.-W."/>
            <person name="Bae J.-W."/>
        </authorList>
    </citation>
    <scope>NUCLEOTIDE SEQUENCE [LARGE SCALE GENOMIC DNA]</scope>
    <source>
        <strain evidence="2 3">KACC 16243</strain>
    </source>
</reference>
<evidence type="ECO:0008006" key="4">
    <source>
        <dbReference type="Google" id="ProtNLM"/>
    </source>
</evidence>
<evidence type="ECO:0000313" key="3">
    <source>
        <dbReference type="Proteomes" id="UP000515947"/>
    </source>
</evidence>
<feature type="transmembrane region" description="Helical" evidence="1">
    <location>
        <begin position="203"/>
        <end position="229"/>
    </location>
</feature>
<protein>
    <recommendedName>
        <fullName evidence="4">Integral membrane protein</fullName>
    </recommendedName>
</protein>
<name>A0A7G9RHQ0_9ACTN</name>
<feature type="transmembrane region" description="Helical" evidence="1">
    <location>
        <begin position="128"/>
        <end position="147"/>
    </location>
</feature>